<accession>A0AAD8Y2Y3</accession>
<dbReference type="AlphaFoldDB" id="A0AAD8Y2Y3"/>
<proteinExistence type="predicted"/>
<dbReference type="Proteomes" id="UP001224775">
    <property type="component" value="Unassembled WGS sequence"/>
</dbReference>
<protein>
    <submittedName>
        <fullName evidence="1">Uncharacterized protein</fullName>
    </submittedName>
</protein>
<evidence type="ECO:0000313" key="1">
    <source>
        <dbReference type="EMBL" id="KAK1738055.1"/>
    </source>
</evidence>
<gene>
    <name evidence="1" type="ORF">QTG54_011349</name>
</gene>
<keyword evidence="2" id="KW-1185">Reference proteome</keyword>
<organism evidence="1 2">
    <name type="scientific">Skeletonema marinoi</name>
    <dbReference type="NCBI Taxonomy" id="267567"/>
    <lineage>
        <taxon>Eukaryota</taxon>
        <taxon>Sar</taxon>
        <taxon>Stramenopiles</taxon>
        <taxon>Ochrophyta</taxon>
        <taxon>Bacillariophyta</taxon>
        <taxon>Coscinodiscophyceae</taxon>
        <taxon>Thalassiosirophycidae</taxon>
        <taxon>Thalassiosirales</taxon>
        <taxon>Skeletonemataceae</taxon>
        <taxon>Skeletonema</taxon>
        <taxon>Skeletonema marinoi-dohrnii complex</taxon>
    </lineage>
</organism>
<reference evidence="1" key="1">
    <citation type="submission" date="2023-06" db="EMBL/GenBank/DDBJ databases">
        <title>Survivors Of The Sea: Transcriptome response of Skeletonema marinoi to long-term dormancy.</title>
        <authorList>
            <person name="Pinder M.I.M."/>
            <person name="Kourtchenko O."/>
            <person name="Robertson E.K."/>
            <person name="Larsson T."/>
            <person name="Maumus F."/>
            <person name="Osuna-Cruz C.M."/>
            <person name="Vancaester E."/>
            <person name="Stenow R."/>
            <person name="Vandepoele K."/>
            <person name="Ploug H."/>
            <person name="Bruchert V."/>
            <person name="Godhe A."/>
            <person name="Topel M."/>
        </authorList>
    </citation>
    <scope>NUCLEOTIDE SEQUENCE</scope>
    <source>
        <strain evidence="1">R05AC</strain>
    </source>
</reference>
<dbReference type="EMBL" id="JATAAI010000022">
    <property type="protein sequence ID" value="KAK1738055.1"/>
    <property type="molecule type" value="Genomic_DNA"/>
</dbReference>
<evidence type="ECO:0000313" key="2">
    <source>
        <dbReference type="Proteomes" id="UP001224775"/>
    </source>
</evidence>
<comment type="caution">
    <text evidence="1">The sequence shown here is derived from an EMBL/GenBank/DDBJ whole genome shotgun (WGS) entry which is preliminary data.</text>
</comment>
<sequence length="443" mass="50129">MRTRSAASFYHYHNALSSSSKAQCMQSNNLSYMPKMKLDFSKEDLVGSPVQISDGAWVFGALHYPGLSSKNMRVNNRAFAFKLKLNKSLEDVSIGQNVLFIWGLGNEMVIKGVKALEERTGLKAVALMTNGGGHHLFLKHWYDNFPSMRIWVCPTKVPMTVNGQRLQKEYASRWELVDNTTVPHHAYQLLDYFGVGDNMQVDCVVFNQFMSYDDKTSGEAGSCQWIEGHKPKENVTTREFMKSMGTLQADMSCRTDDIMFFHKPTNLLITGHHYEFAYLPKGYKMPEDLKFTGSFFFRNILPGIFFKSGRYDTSLGLHQKRIADFKIHAEQWKEVMKWDFEHACSHHDPPTVCGPDTNYTIMNSEGGVRGHMKRMLEKSGELTGEPNYGFFFGFHANKVGKVAKKEAGYAKKWGKLPELHQGGPGFDACGCHADADAEEAIAQ</sequence>
<name>A0AAD8Y2Y3_9STRA</name>